<name>A0ABU8GLF9_9ACTN</name>
<protein>
    <submittedName>
        <fullName evidence="2">Uncharacterized protein</fullName>
    </submittedName>
</protein>
<dbReference type="Proteomes" id="UP001365781">
    <property type="component" value="Unassembled WGS sequence"/>
</dbReference>
<sequence>MRAAGRVERFLVRSRRHRRAGVRATVVMGAVDLFVVGCVLMLGTEAVFTEDWLPCPGMMAPQGETYQQDAVDLLHRPALGGAGLALAGRLWLTAAAHLAVPYLGAGFIGSLSTYWNP</sequence>
<reference evidence="2 3" key="1">
    <citation type="submission" date="2024-03" db="EMBL/GenBank/DDBJ databases">
        <title>First Report of Pectobacterium brasiliscabiei causing potato scab in china.</title>
        <authorList>
            <person name="Handique U."/>
        </authorList>
    </citation>
    <scope>NUCLEOTIDE SEQUENCE [LARGE SCALE GENOMIC DNA]</scope>
    <source>
        <strain evidence="2 3">ZRIMU1503</strain>
    </source>
</reference>
<dbReference type="RefSeq" id="WP_336540708.1">
    <property type="nucleotide sequence ID" value="NZ_JBBAYL010000003.1"/>
</dbReference>
<evidence type="ECO:0000313" key="2">
    <source>
        <dbReference type="EMBL" id="MEI5614027.1"/>
    </source>
</evidence>
<keyword evidence="1" id="KW-0812">Transmembrane</keyword>
<evidence type="ECO:0000256" key="1">
    <source>
        <dbReference type="SAM" id="Phobius"/>
    </source>
</evidence>
<feature type="transmembrane region" description="Helical" evidence="1">
    <location>
        <begin position="21"/>
        <end position="43"/>
    </location>
</feature>
<accession>A0ABU8GLF9</accession>
<feature type="transmembrane region" description="Helical" evidence="1">
    <location>
        <begin position="90"/>
        <end position="115"/>
    </location>
</feature>
<comment type="caution">
    <text evidence="2">The sequence shown here is derived from an EMBL/GenBank/DDBJ whole genome shotgun (WGS) entry which is preliminary data.</text>
</comment>
<dbReference type="EMBL" id="JBBAYM010000026">
    <property type="protein sequence ID" value="MEI5614027.1"/>
    <property type="molecule type" value="Genomic_DNA"/>
</dbReference>
<organism evidence="2 3">
    <name type="scientific">Streptomyces brasiliscabiei</name>
    <dbReference type="NCBI Taxonomy" id="2736302"/>
    <lineage>
        <taxon>Bacteria</taxon>
        <taxon>Bacillati</taxon>
        <taxon>Actinomycetota</taxon>
        <taxon>Actinomycetes</taxon>
        <taxon>Kitasatosporales</taxon>
        <taxon>Streptomycetaceae</taxon>
        <taxon>Streptomyces</taxon>
    </lineage>
</organism>
<gene>
    <name evidence="2" type="ORF">WB403_33300</name>
</gene>
<keyword evidence="1" id="KW-0472">Membrane</keyword>
<proteinExistence type="predicted"/>
<keyword evidence="1" id="KW-1133">Transmembrane helix</keyword>
<evidence type="ECO:0000313" key="3">
    <source>
        <dbReference type="Proteomes" id="UP001365781"/>
    </source>
</evidence>
<keyword evidence="3" id="KW-1185">Reference proteome</keyword>